<dbReference type="InterPro" id="IPR040330">
    <property type="entry name" value="LYRM1"/>
</dbReference>
<comment type="caution">
    <text evidence="4">The sequence shown here is derived from an EMBL/GenBank/DDBJ whole genome shotgun (WGS) entry which is preliminary data.</text>
</comment>
<evidence type="ECO:0000313" key="5">
    <source>
        <dbReference type="Proteomes" id="UP001301350"/>
    </source>
</evidence>
<protein>
    <recommendedName>
        <fullName evidence="3">Complex 1 LYR protein domain-containing protein</fullName>
    </recommendedName>
</protein>
<evidence type="ECO:0000256" key="2">
    <source>
        <dbReference type="SAM" id="MobiDB-lite"/>
    </source>
</evidence>
<evidence type="ECO:0000256" key="1">
    <source>
        <dbReference type="ARBA" id="ARBA00009508"/>
    </source>
</evidence>
<dbReference type="GO" id="GO:0005739">
    <property type="term" value="C:mitochondrion"/>
    <property type="evidence" value="ECO:0007669"/>
    <property type="project" value="TreeGrafter"/>
</dbReference>
<dbReference type="InterPro" id="IPR045294">
    <property type="entry name" value="Complex1_LYR_LYRM1"/>
</dbReference>
<dbReference type="CDD" id="cd20261">
    <property type="entry name" value="Complex1_LYR_LYRM1"/>
    <property type="match status" value="1"/>
</dbReference>
<dbReference type="PANTHER" id="PTHR14273">
    <property type="entry name" value="LYR MOTIF-CONTAINING PROTEIN 1"/>
    <property type="match status" value="1"/>
</dbReference>
<comment type="similarity">
    <text evidence="1">Belongs to the complex I LYR family.</text>
</comment>
<feature type="domain" description="Complex 1 LYR protein" evidence="3">
    <location>
        <begin position="9"/>
        <end position="67"/>
    </location>
</feature>
<dbReference type="AlphaFoldDB" id="A0AAV9IR90"/>
<evidence type="ECO:0000259" key="3">
    <source>
        <dbReference type="Pfam" id="PF05347"/>
    </source>
</evidence>
<dbReference type="Proteomes" id="UP001301350">
    <property type="component" value="Unassembled WGS sequence"/>
</dbReference>
<dbReference type="InterPro" id="IPR008011">
    <property type="entry name" value="Complex1_LYR_dom"/>
</dbReference>
<keyword evidence="5" id="KW-1185">Reference proteome</keyword>
<accession>A0AAV9IR90</accession>
<dbReference type="EMBL" id="JANCYW010000002">
    <property type="protein sequence ID" value="KAK4534600.1"/>
    <property type="molecule type" value="Genomic_DNA"/>
</dbReference>
<sequence>MPNAQQRAKALSLYRAILRAARTRFGAQPEEREAIYDEASTLFRRNAHLTDRDAIDAKLFEAESRLELALHYGIPHARLYYLNPGATPHSPRRVAYAKYMDTYCESLQPDGYGSNAPPVDRPPQYEDDEDDPWASRGTRANAR</sequence>
<gene>
    <name evidence="4" type="ORF">CDCA_CDCA02G0625</name>
</gene>
<feature type="region of interest" description="Disordered" evidence="2">
    <location>
        <begin position="108"/>
        <end position="143"/>
    </location>
</feature>
<organism evidence="4 5">
    <name type="scientific">Cyanidium caldarium</name>
    <name type="common">Red alga</name>
    <dbReference type="NCBI Taxonomy" id="2771"/>
    <lineage>
        <taxon>Eukaryota</taxon>
        <taxon>Rhodophyta</taxon>
        <taxon>Bangiophyceae</taxon>
        <taxon>Cyanidiales</taxon>
        <taxon>Cyanidiaceae</taxon>
        <taxon>Cyanidium</taxon>
    </lineage>
</organism>
<dbReference type="PANTHER" id="PTHR14273:SF0">
    <property type="entry name" value="LYR MOTIF-CONTAINING PROTEIN 1"/>
    <property type="match status" value="1"/>
</dbReference>
<reference evidence="4 5" key="1">
    <citation type="submission" date="2022-07" db="EMBL/GenBank/DDBJ databases">
        <title>Genome-wide signatures of adaptation to extreme environments.</title>
        <authorList>
            <person name="Cho C.H."/>
            <person name="Yoon H.S."/>
        </authorList>
    </citation>
    <scope>NUCLEOTIDE SEQUENCE [LARGE SCALE GENOMIC DNA]</scope>
    <source>
        <strain evidence="4 5">DBV 063 E5</strain>
    </source>
</reference>
<evidence type="ECO:0000313" key="4">
    <source>
        <dbReference type="EMBL" id="KAK4534600.1"/>
    </source>
</evidence>
<proteinExistence type="inferred from homology"/>
<dbReference type="Pfam" id="PF05347">
    <property type="entry name" value="Complex1_LYR"/>
    <property type="match status" value="1"/>
</dbReference>
<name>A0AAV9IR90_CYACA</name>